<gene>
    <name evidence="5" type="primary">LOC125528317</name>
</gene>
<dbReference type="Proteomes" id="UP000015106">
    <property type="component" value="Chromosome 1"/>
</dbReference>
<keyword evidence="6" id="KW-1185">Reference proteome</keyword>
<evidence type="ECO:0000256" key="3">
    <source>
        <dbReference type="SAM" id="Phobius"/>
    </source>
</evidence>
<dbReference type="InterPro" id="IPR036514">
    <property type="entry name" value="SGNH_hydro_sf"/>
</dbReference>
<keyword evidence="4" id="KW-0732">Signal</keyword>
<evidence type="ECO:0000313" key="5">
    <source>
        <dbReference type="EnsemblPlants" id="TuG1812G0100004219.01.T01"/>
    </source>
</evidence>
<feature type="region of interest" description="Disordered" evidence="2">
    <location>
        <begin position="326"/>
        <end position="354"/>
    </location>
</feature>
<feature type="compositionally biased region" description="Low complexity" evidence="2">
    <location>
        <begin position="335"/>
        <end position="346"/>
    </location>
</feature>
<dbReference type="EnsemblPlants" id="TuG1812G0100004219.01.T01">
    <property type="protein sequence ID" value="TuG1812G0100004219.01.T01"/>
    <property type="gene ID" value="TuG1812G0100004219.01"/>
</dbReference>
<dbReference type="PANTHER" id="PTHR22835:SF679">
    <property type="entry name" value="ESTERASE"/>
    <property type="match status" value="1"/>
</dbReference>
<keyword evidence="3" id="KW-0472">Membrane</keyword>
<evidence type="ECO:0008006" key="7">
    <source>
        <dbReference type="Google" id="ProtNLM"/>
    </source>
</evidence>
<evidence type="ECO:0000313" key="6">
    <source>
        <dbReference type="Proteomes" id="UP000015106"/>
    </source>
</evidence>
<feature type="chain" id="PRO_5035751046" description="GDSL esterase/lipase" evidence="4">
    <location>
        <begin position="34"/>
        <end position="401"/>
    </location>
</feature>
<evidence type="ECO:0000256" key="2">
    <source>
        <dbReference type="SAM" id="MobiDB-lite"/>
    </source>
</evidence>
<proteinExistence type="inferred from homology"/>
<dbReference type="Gene3D" id="3.40.50.1110">
    <property type="entry name" value="SGNH hydrolase"/>
    <property type="match status" value="1"/>
</dbReference>
<dbReference type="Gramene" id="TuG1812G0100004219.01.T01">
    <property type="protein sequence ID" value="TuG1812G0100004219.01.T01"/>
    <property type="gene ID" value="TuG1812G0100004219.01"/>
</dbReference>
<dbReference type="PANTHER" id="PTHR22835">
    <property type="entry name" value="ZINC FINGER FYVE DOMAIN CONTAINING PROTEIN"/>
    <property type="match status" value="1"/>
</dbReference>
<feature type="region of interest" description="Disordered" evidence="2">
    <location>
        <begin position="173"/>
        <end position="228"/>
    </location>
</feature>
<evidence type="ECO:0000256" key="4">
    <source>
        <dbReference type="SAM" id="SignalP"/>
    </source>
</evidence>
<protein>
    <recommendedName>
        <fullName evidence="7">GDSL esterase/lipase</fullName>
    </recommendedName>
</protein>
<feature type="compositionally biased region" description="Basic and acidic residues" evidence="2">
    <location>
        <begin position="111"/>
        <end position="124"/>
    </location>
</feature>
<reference evidence="6" key="1">
    <citation type="journal article" date="2013" name="Nature">
        <title>Draft genome of the wheat A-genome progenitor Triticum urartu.</title>
        <authorList>
            <person name="Ling H.Q."/>
            <person name="Zhao S."/>
            <person name="Liu D."/>
            <person name="Wang J."/>
            <person name="Sun H."/>
            <person name="Zhang C."/>
            <person name="Fan H."/>
            <person name="Li D."/>
            <person name="Dong L."/>
            <person name="Tao Y."/>
            <person name="Gao C."/>
            <person name="Wu H."/>
            <person name="Li Y."/>
            <person name="Cui Y."/>
            <person name="Guo X."/>
            <person name="Zheng S."/>
            <person name="Wang B."/>
            <person name="Yu K."/>
            <person name="Liang Q."/>
            <person name="Yang W."/>
            <person name="Lou X."/>
            <person name="Chen J."/>
            <person name="Feng M."/>
            <person name="Jian J."/>
            <person name="Zhang X."/>
            <person name="Luo G."/>
            <person name="Jiang Y."/>
            <person name="Liu J."/>
            <person name="Wang Z."/>
            <person name="Sha Y."/>
            <person name="Zhang B."/>
            <person name="Wu H."/>
            <person name="Tang D."/>
            <person name="Shen Q."/>
            <person name="Xue P."/>
            <person name="Zou S."/>
            <person name="Wang X."/>
            <person name="Liu X."/>
            <person name="Wang F."/>
            <person name="Yang Y."/>
            <person name="An X."/>
            <person name="Dong Z."/>
            <person name="Zhang K."/>
            <person name="Zhang X."/>
            <person name="Luo M.C."/>
            <person name="Dvorak J."/>
            <person name="Tong Y."/>
            <person name="Wang J."/>
            <person name="Yang H."/>
            <person name="Li Z."/>
            <person name="Wang D."/>
            <person name="Zhang A."/>
            <person name="Wang J."/>
        </authorList>
    </citation>
    <scope>NUCLEOTIDE SEQUENCE</scope>
    <source>
        <strain evidence="6">cv. G1812</strain>
    </source>
</reference>
<keyword evidence="3" id="KW-1133">Transmembrane helix</keyword>
<feature type="region of interest" description="Disordered" evidence="2">
    <location>
        <begin position="111"/>
        <end position="133"/>
    </location>
</feature>
<feature type="signal peptide" evidence="4">
    <location>
        <begin position="1"/>
        <end position="33"/>
    </location>
</feature>
<keyword evidence="3" id="KW-0812">Transmembrane</keyword>
<organism evidence="5 6">
    <name type="scientific">Triticum urartu</name>
    <name type="common">Red wild einkorn</name>
    <name type="synonym">Crithodium urartu</name>
    <dbReference type="NCBI Taxonomy" id="4572"/>
    <lineage>
        <taxon>Eukaryota</taxon>
        <taxon>Viridiplantae</taxon>
        <taxon>Streptophyta</taxon>
        <taxon>Embryophyta</taxon>
        <taxon>Tracheophyta</taxon>
        <taxon>Spermatophyta</taxon>
        <taxon>Magnoliopsida</taxon>
        <taxon>Liliopsida</taxon>
        <taxon>Poales</taxon>
        <taxon>Poaceae</taxon>
        <taxon>BOP clade</taxon>
        <taxon>Pooideae</taxon>
        <taxon>Triticodae</taxon>
        <taxon>Triticeae</taxon>
        <taxon>Triticinae</taxon>
        <taxon>Triticum</taxon>
    </lineage>
</organism>
<feature type="transmembrane region" description="Helical" evidence="3">
    <location>
        <begin position="377"/>
        <end position="395"/>
    </location>
</feature>
<dbReference type="AlphaFoldDB" id="A0A8R7P5R1"/>
<name>A0A8R7P5R1_TRIUA</name>
<evidence type="ECO:0000256" key="1">
    <source>
        <dbReference type="ARBA" id="ARBA00008668"/>
    </source>
</evidence>
<feature type="region of interest" description="Disordered" evidence="2">
    <location>
        <begin position="255"/>
        <end position="281"/>
    </location>
</feature>
<comment type="similarity">
    <text evidence="1">Belongs to the 'GDSL' lipolytic enzyme family.</text>
</comment>
<accession>A0A8R7P5R1</accession>
<reference evidence="5" key="2">
    <citation type="submission" date="2018-03" db="EMBL/GenBank/DDBJ databases">
        <title>The Triticum urartu genome reveals the dynamic nature of wheat genome evolution.</title>
        <authorList>
            <person name="Ling H."/>
            <person name="Ma B."/>
            <person name="Shi X."/>
            <person name="Liu H."/>
            <person name="Dong L."/>
            <person name="Sun H."/>
            <person name="Cao Y."/>
            <person name="Gao Q."/>
            <person name="Zheng S."/>
            <person name="Li Y."/>
            <person name="Yu Y."/>
            <person name="Du H."/>
            <person name="Qi M."/>
            <person name="Li Y."/>
            <person name="Yu H."/>
            <person name="Cui Y."/>
            <person name="Wang N."/>
            <person name="Chen C."/>
            <person name="Wu H."/>
            <person name="Zhao Y."/>
            <person name="Zhang J."/>
            <person name="Li Y."/>
            <person name="Zhou W."/>
            <person name="Zhang B."/>
            <person name="Hu W."/>
            <person name="Eijk M."/>
            <person name="Tang J."/>
            <person name="Witsenboer H."/>
            <person name="Zhao S."/>
            <person name="Li Z."/>
            <person name="Zhang A."/>
            <person name="Wang D."/>
            <person name="Liang C."/>
        </authorList>
    </citation>
    <scope>NUCLEOTIDE SEQUENCE [LARGE SCALE GENOMIC DNA]</scope>
    <source>
        <strain evidence="5">cv. G1812</strain>
    </source>
</reference>
<sequence length="401" mass="44292">MRSSAVAVPVPVRRQLLPCLALLLLAGAASAQAQKYNAVFNFGDSITDTGNLCTSGKPTAITFTQPPYGETYFGTPTCRCSDGRVIVDFLSKCFWGAVPATVQGERHGLQAGREHGHHGGDGHGRALLPRPRPLGQDLEQRAHQLPDPVVPADHRHRVRERLQAVPAGLAGGVRRVRRQRLQRDAVRQLQPGPSEPVHDQDRQHHHQGRGEGGGHGGQGCGGARGAPHRVLPHLPHCLRHQQQRRLRQPRLPPQVQRPLHVPQQPAPGQDCPPPEALRPGGADHVRRLLLRRLRHGPEPKQIRFQRGFRGVLRLRGRQVQLRQQSAVRDAGRGGVRQPGRPPQLGRHPPHRGSIQAHQRRLAQRALLQPAHPPHINIILFIYLLCGAVVVLFIICSEVEFS</sequence>
<reference evidence="5" key="3">
    <citation type="submission" date="2022-06" db="UniProtKB">
        <authorList>
            <consortium name="EnsemblPlants"/>
        </authorList>
    </citation>
    <scope>IDENTIFICATION</scope>
</reference>
<feature type="compositionally biased region" description="Gly residues" evidence="2">
    <location>
        <begin position="210"/>
        <end position="224"/>
    </location>
</feature>